<dbReference type="Proteomes" id="UP000198976">
    <property type="component" value="Chromosome I"/>
</dbReference>
<accession>A0ABY0V6S0</accession>
<evidence type="ECO:0000259" key="1">
    <source>
        <dbReference type="Pfam" id="PF07179"/>
    </source>
</evidence>
<name>A0ABY0V6S0_9ACTO</name>
<dbReference type="EMBL" id="LT629792">
    <property type="protein sequence ID" value="SDT91435.1"/>
    <property type="molecule type" value="Genomic_DNA"/>
</dbReference>
<gene>
    <name evidence="2" type="ORF">SAMN04489714_0841</name>
</gene>
<evidence type="ECO:0000313" key="2">
    <source>
        <dbReference type="EMBL" id="SDT91435.1"/>
    </source>
</evidence>
<protein>
    <submittedName>
        <fullName evidence="2">SseB protein N-terminal domain-containing protein</fullName>
    </submittedName>
</protein>
<keyword evidence="3" id="KW-1185">Reference proteome</keyword>
<dbReference type="InterPro" id="IPR009839">
    <property type="entry name" value="SseB_N"/>
</dbReference>
<sequence>MELSDEQRDKIAQRLTLHTDSSDCGQTLPLTRHALGLPAGTRSEQGERLEQLVHALSSERVIIPVVLNGGNSDNHVEFTRAEIPEGPALAVFTSTDELAAFDPQARPLPVSTRLAALSALVETRGLIVADPRGANIVIPRPACNSLSVGDRWLPAWKDRELAAGLLRIIMDEGVRCVVDVRIHHGGGSRVIVELCAAAGGDERAVRRELSRAINCIYGSDRLKAAADQIMIAPTWVHAV</sequence>
<reference evidence="2 3" key="1">
    <citation type="submission" date="2016-10" db="EMBL/GenBank/DDBJ databases">
        <authorList>
            <person name="Varghese N."/>
            <person name="Submissions S."/>
        </authorList>
    </citation>
    <scope>NUCLEOTIDE SEQUENCE [LARGE SCALE GENOMIC DNA]</scope>
    <source>
        <strain evidence="2 3">DSM 9169</strain>
    </source>
</reference>
<dbReference type="Pfam" id="PF07179">
    <property type="entry name" value="SseB"/>
    <property type="match status" value="1"/>
</dbReference>
<organism evidence="2 3">
    <name type="scientific">Schaalia radingae</name>
    <dbReference type="NCBI Taxonomy" id="131110"/>
    <lineage>
        <taxon>Bacteria</taxon>
        <taxon>Bacillati</taxon>
        <taxon>Actinomycetota</taxon>
        <taxon>Actinomycetes</taxon>
        <taxon>Actinomycetales</taxon>
        <taxon>Actinomycetaceae</taxon>
        <taxon>Schaalia</taxon>
    </lineage>
</organism>
<evidence type="ECO:0000313" key="3">
    <source>
        <dbReference type="Proteomes" id="UP000198976"/>
    </source>
</evidence>
<feature type="domain" description="SseB protein N-terminal" evidence="1">
    <location>
        <begin position="44"/>
        <end position="141"/>
    </location>
</feature>
<proteinExistence type="predicted"/>